<dbReference type="InterPro" id="IPR051216">
    <property type="entry name" value="Teneurin"/>
</dbReference>
<evidence type="ECO:0000256" key="6">
    <source>
        <dbReference type="ARBA" id="ARBA00022692"/>
    </source>
</evidence>
<dbReference type="OrthoDB" id="442731at2759"/>
<name>A0A6A4VYC9_AMPAM</name>
<dbReference type="PANTHER" id="PTHR11219:SF72">
    <property type="entry name" value="TENEURIN-M"/>
    <property type="match status" value="1"/>
</dbReference>
<dbReference type="Proteomes" id="UP000440578">
    <property type="component" value="Unassembled WGS sequence"/>
</dbReference>
<dbReference type="Gene3D" id="2.120.10.30">
    <property type="entry name" value="TolB, C-terminal domain"/>
    <property type="match status" value="1"/>
</dbReference>
<feature type="region of interest" description="Disordered" evidence="12">
    <location>
        <begin position="553"/>
        <end position="620"/>
    </location>
</feature>
<dbReference type="GO" id="GO:0008045">
    <property type="term" value="P:motor neuron axon guidance"/>
    <property type="evidence" value="ECO:0007669"/>
    <property type="project" value="TreeGrafter"/>
</dbReference>
<dbReference type="Gene3D" id="2.60.120.260">
    <property type="entry name" value="Galactose-binding domain-like"/>
    <property type="match status" value="1"/>
</dbReference>
<dbReference type="InterPro" id="IPR028916">
    <property type="entry name" value="Tox-GHH_dom"/>
</dbReference>
<feature type="compositionally biased region" description="Pro residues" evidence="12">
    <location>
        <begin position="378"/>
        <end position="391"/>
    </location>
</feature>
<feature type="disulfide bond" evidence="11">
    <location>
        <begin position="944"/>
        <end position="953"/>
    </location>
</feature>
<feature type="region of interest" description="Disordered" evidence="12">
    <location>
        <begin position="276"/>
        <end position="409"/>
    </location>
</feature>
<feature type="compositionally biased region" description="Low complexity" evidence="12">
    <location>
        <begin position="2325"/>
        <end position="2356"/>
    </location>
</feature>
<keyword evidence="15" id="KW-1185">Reference proteome</keyword>
<feature type="domain" description="EGF-like" evidence="13">
    <location>
        <begin position="1016"/>
        <end position="1052"/>
    </location>
</feature>
<evidence type="ECO:0000259" key="13">
    <source>
        <dbReference type="PROSITE" id="PS50026"/>
    </source>
</evidence>
<evidence type="ECO:0000256" key="8">
    <source>
        <dbReference type="ARBA" id="ARBA00022989"/>
    </source>
</evidence>
<dbReference type="Pfam" id="PF25021">
    <property type="entry name" value="TEN_NHL"/>
    <property type="match status" value="2"/>
</dbReference>
<dbReference type="PANTHER" id="PTHR11219">
    <property type="entry name" value="TENEURIN AND N-ACETYLGLUCOSAMINE-1-PHOSPHODIESTER ALPHA-N-ACETYLGLUCOSAMINIDASE"/>
    <property type="match status" value="1"/>
</dbReference>
<feature type="region of interest" description="Disordered" evidence="12">
    <location>
        <begin position="2325"/>
        <end position="2359"/>
    </location>
</feature>
<dbReference type="SUPFAM" id="SSF63829">
    <property type="entry name" value="Calcium-dependent phosphotriesterase"/>
    <property type="match status" value="1"/>
</dbReference>
<dbReference type="Pfam" id="PF15636">
    <property type="entry name" value="Tox-GHH"/>
    <property type="match status" value="1"/>
</dbReference>
<keyword evidence="5 11" id="KW-0245">EGF-like domain</keyword>
<dbReference type="GO" id="GO:0005886">
    <property type="term" value="C:plasma membrane"/>
    <property type="evidence" value="ECO:0007669"/>
    <property type="project" value="UniProtKB-SubCell"/>
</dbReference>
<feature type="region of interest" description="Disordered" evidence="12">
    <location>
        <begin position="158"/>
        <end position="203"/>
    </location>
</feature>
<protein>
    <submittedName>
        <fullName evidence="14">Teneurin-m</fullName>
    </submittedName>
</protein>
<dbReference type="FunFam" id="2.10.25.10:FF:000021">
    <property type="entry name" value="Teneurin transmembrane protein 2"/>
    <property type="match status" value="1"/>
</dbReference>
<dbReference type="NCBIfam" id="TIGR01643">
    <property type="entry name" value="YD_repeat_2x"/>
    <property type="match status" value="2"/>
</dbReference>
<dbReference type="Pfam" id="PF25023">
    <property type="entry name" value="TEN_YD-shell"/>
    <property type="match status" value="2"/>
</dbReference>
<feature type="compositionally biased region" description="Basic and acidic residues" evidence="12">
    <location>
        <begin position="300"/>
        <end position="317"/>
    </location>
</feature>
<dbReference type="Pfam" id="PF25020">
    <property type="entry name" value="TTR_TEN1-4"/>
    <property type="match status" value="1"/>
</dbReference>
<comment type="subcellular location">
    <subcellularLocation>
        <location evidence="2">Cell membrane</location>
    </subcellularLocation>
    <subcellularLocation>
        <location evidence="1">Membrane</location>
        <topology evidence="1">Single-pass membrane protein</topology>
    </subcellularLocation>
</comment>
<dbReference type="FunFam" id="2.10.25.10:FF:000013">
    <property type="entry name" value="Teneurin transmembrane protein 4"/>
    <property type="match status" value="1"/>
</dbReference>
<comment type="caution">
    <text evidence="14">The sequence shown here is derived from an EMBL/GenBank/DDBJ whole genome shotgun (WGS) entry which is preliminary data.</text>
</comment>
<feature type="disulfide bond" evidence="11">
    <location>
        <begin position="1042"/>
        <end position="1051"/>
    </location>
</feature>
<dbReference type="Pfam" id="PF24329">
    <property type="entry name" value="FN-plug_TEN1-4"/>
    <property type="match status" value="1"/>
</dbReference>
<accession>A0A6A4VYC9</accession>
<proteinExistence type="inferred from homology"/>
<keyword evidence="10 11" id="KW-1015">Disulfide bond</keyword>
<feature type="disulfide bond" evidence="11">
    <location>
        <begin position="1020"/>
        <end position="1030"/>
    </location>
</feature>
<dbReference type="Gene3D" id="2.10.25.10">
    <property type="entry name" value="Laminin"/>
    <property type="match status" value="5"/>
</dbReference>
<dbReference type="InterPro" id="IPR006530">
    <property type="entry name" value="YD"/>
</dbReference>
<keyword evidence="8" id="KW-1133">Transmembrane helix</keyword>
<keyword evidence="9" id="KW-0472">Membrane</keyword>
<dbReference type="InterPro" id="IPR000742">
    <property type="entry name" value="EGF"/>
</dbReference>
<evidence type="ECO:0000256" key="11">
    <source>
        <dbReference type="PROSITE-ProRule" id="PRU00076"/>
    </source>
</evidence>
<dbReference type="SUPFAM" id="SSF49464">
    <property type="entry name" value="Carboxypeptidase regulatory domain-like"/>
    <property type="match status" value="1"/>
</dbReference>
<dbReference type="PROSITE" id="PS01186">
    <property type="entry name" value="EGF_2"/>
    <property type="match status" value="3"/>
</dbReference>
<dbReference type="InterPro" id="IPR008969">
    <property type="entry name" value="CarboxyPept-like_regulatory"/>
</dbReference>
<feature type="disulfide bond" evidence="11">
    <location>
        <begin position="851"/>
        <end position="860"/>
    </location>
</feature>
<dbReference type="Gene3D" id="2.180.10.10">
    <property type="entry name" value="RHS repeat-associated core"/>
    <property type="match status" value="3"/>
</dbReference>
<dbReference type="InterPro" id="IPR057629">
    <property type="entry name" value="Teneurin1-4_GBD"/>
</dbReference>
<evidence type="ECO:0000313" key="15">
    <source>
        <dbReference type="Proteomes" id="UP000440578"/>
    </source>
</evidence>
<keyword evidence="6" id="KW-0812">Transmembrane</keyword>
<evidence type="ECO:0000256" key="12">
    <source>
        <dbReference type="SAM" id="MobiDB-lite"/>
    </source>
</evidence>
<sequence>MYDWSLTIGAAVSDMYEYAEAAPHGYARPTGHGLGHDHNLEKFVARTPTGSVYIPSSDTAANTLTPYKSSRSIGSPSKSEVSKTDRYAMGFASAGSAALPGRHSLHRPPADPPFSYSKPALLPTGGRRWSWKLATLVLAGSLPVWSLTARGDPIGKCPAEVTSGGDASRADVQPPINTSSPSAGGQPGKHSAPADGPRAAQRRMRSLRVRREVLHEAAAPARSDPDPSSPAAEDLLEVEWEASGDPEPATDHQAAILGDRVIDFSNLTPMVSKVSAAAGFDEERPQSDAPALPQGDTPEPAEHDQAAAEAARKKAAEIKQQQKNAASESSWQKPTSIPSAEEPVIEKKMTETTNSQQNPTSSPPEKLTTPTAKEKLPPSVPSPSRPAPLPAADPSLRPQHDAPWPAPRRDSALLYDSEVVEFVPLADRATVPPRPAQPHRPDGAPAPSDSDVSGLGPDAGSLSDFGGNEIPRTGPDDDEEKLAAGDDRVAMTTPSSRSESGGGAPRRPVTVDSVPVSVAPRTVTVTVAVDGGELYQLSLVLPTDHQEVTATLQKTAPPPSPSPIREAAETTASPAQEGPAQPDSPAAATTTLPPPPPRPATAAPPPAALAPSPTCVRPSTVTVTFPPPVPIIVVEDVRRKTVPPAGSTFSVVRLDESYAETLSPHGYWSMQFYLPDDAYLQWGSTVPRGASLAVYGRRNALPTHTQYDVHHLLRGYSRRLGRTSGQSVPQSFTEFLLQGNWFFSVYNDDGEETPVTLTLTEAKDMTEGCPNGCSGTGECLLGRCECRAGFGGEDCSEMACPLLCSGNGEYRDGQCHCKPEWKGRECSLRHDQCEVPDCSGHGRCREGTCRCAQGYKGQFCEQREFPLTPSQGGTAQSYKGEFCEQLDCPHPTCQGHGFCVEGVCVCQKGWRGADCSETDQDALNCLPDCSNHGQFDPDRRQCVCFPEWTGAVCDTPVCSLDCGPHGFCERNQCQCEPGWTGPHCQSRTCDPRCEEHGQCKNGTCLCVTGWNGRHCTLQGCPKSCSSRGSCQLSFDNEWECSCDSGWFGDDCSLPLESDCGDRVDNDKDKLVDCEDPECCQSPACADSQLCLSAPDPVEILLGKHPPRITASFFERSQFLIEEDSVQRYARAEVYNQSRAAVLRGRVTTEAGYGVPGVRVSSDNAAEGFTLTRADGWFDFLANGGGAVKLWFRRSPFAPAERVLHVPWNEIVVIDDVQLTREPAAPLYGGSQACTEHDYDVMRPVVLASWKHEFQGGCPEESAVLAESQVVQESLPVPGTELHLVYHSSRSRGYQSTIQLQLTPELVPPALRLVHLRVHLQGELFKKTFEAEPNIKFTYSWNRLNVYSQRVYGVATAVVRVGYEYADCSQIIWDTQTTAIAGSDISISEIGGWNLDIHHAYNIPEGILQKGDGTNIHLRQRPQVLRTTVGGSHQRPIACTNCEGPAGRQRLLAATALAAAPDGSLYVGDFNLIRRVTPAGEVETVAQLNSTGVSYRYHLAVSPLDGSLYVSDPEAYQILRVRRLRRPEQALAEPGGGGIVVGADGSLFFADGTNIRMVDPYNIITTLVGNNLHKSHWRPFPCVGTLSREHVQLRWPTELAVSPLDGSLHFIDDHMVFQLTSDYRVRLVAGKPLQCTSRWQRTPPEQAAQTTLVSPQSLAFSPDGDLLVAESDSQRVNRVRVIQTDGSIQPLAGAEPKCNCREDDCRCFDDEHVLASEALLGGISALAVTPDGAVHISDQANYRIRTVSAPLPAADQRGSYHIHAPDAGHTYIFNRFGQHTETRNIVTRRTVYRFTYNLNASNGRLSSVTDAIGNKVSFLRDYSYQVTSIDNPLGQKCEVIMSPSSGLLQQFITPDRFNTSFDYLDISGLMGARYDAAGRSTVYDYDQYGRLISHTTPTGHTVRLEFDLSKQGASVTVARDGSPAETLLIQRSTVTMVNGTGTWVTSISPGGQLRHVTPWGHATVTGAVPYPLLDGDGDEVEQHLQVPGSQRLEVVAGDPVNVFEWLYFTEKRGRGRDRRVTKVGRNLKVNRDLQLALEYDLSTERQTVRTADGTAILDATYDRMGRPTAWRAHGFFLDVELEYDQFGRLRQWRRGSRSESYAYDRVGRLTSITRPDQSQLVYQFSQPTSTQPSAVVLPSGGRYQLHLAAAGAVEAVTVPSGGRHSWAVRTEFGQVRVTYHWPGSQRPYTVLLNDRMQIAERRLPDGRRTLYRHDSAGRLLETVWGTGDALRRYQPDGGALLAVSVQDADLDSVTEFRLHAGLRKKEDNRFQRGDDMHNTKFKYQYDGNARLRKCTVRPLSGHCSPLTVSVATVRSFHWSPLTPSVSPLTPSVSPLTPSVSPLTPAVSPLTPSKSPLTPSVPPLTPAVSPLTPSVSPLTPSMFPLTPSVSPLTPSVPPLQISTVVGDTELSPVVLRYSSTQGQLEQVDDLKMYYSHPNRSVIHDGDKSFSRVIMLSGFNAPQLAVLNLHGYDVFRLETEYDAAGRIRRQTTTIGSNESHMSVNYTADGRVAAVAGDETWTYDYDVGGNVRSITARGAAVERRYDEADRLTRLGDDAVEYDENGFLTSAGGRRLTYDAAGRLTHVVDAAGRQVGYLYDWQGRLAARRSSDGQLVQYLYADPGHPGRLSHAHRPLQGRTDAYLYCHRGQLVAIQTAGQRHYVASDTRGTPLALFNSHRSVVKEVRRDPWGRVIRDTNAALPLDVGLFGWVRDPELGLLWDPAGRVYEPRLQQYLQPGWEAALHRLHEPAALHLYRFMDNDPVNGGAARRPPPTDLRAWLSEFGYDLDRMQGSVYAQRLASQPAPELALPWLPAGPRLISGLACMERRRRAAFSAPDRATVSGRVWPEGGGGGGWPLVPRLAAAGPPLGDGLLLSEEGGRAALRQVGPAGVLQDVALSVLNASRLLDVRPADAAGRPQLHFLRSEQRRQPDAEQLERLGRYNLSWAGDRLQLTLPAAAVHVHYGAGDEAAARRLRSELLAAARAEAVPARWRHEQRLVAARLPSAAGWTASERRQLLETGAVPGVTPADVHPLPAYPALADDWSNLALRPPGRRRSRKSARKRLRRRFLRRYAP</sequence>
<dbReference type="InterPro" id="IPR056823">
    <property type="entry name" value="TEN-like_YD-shell"/>
</dbReference>
<dbReference type="InterPro" id="IPR057627">
    <property type="entry name" value="FN-plug_TEN1-4"/>
</dbReference>
<feature type="domain" description="EGF-like" evidence="13">
    <location>
        <begin position="829"/>
        <end position="861"/>
    </location>
</feature>
<keyword evidence="4" id="KW-1003">Cell membrane</keyword>
<comment type="caution">
    <text evidence="11">Lacks conserved residue(s) required for the propagation of feature annotation.</text>
</comment>
<keyword evidence="7" id="KW-0677">Repeat</keyword>
<dbReference type="InterPro" id="IPR056822">
    <property type="entry name" value="TEN_NHL"/>
</dbReference>
<dbReference type="Pfam" id="PF23093">
    <property type="entry name" value="GBD_Tenm3"/>
    <property type="match status" value="1"/>
</dbReference>
<evidence type="ECO:0000256" key="1">
    <source>
        <dbReference type="ARBA" id="ARBA00004167"/>
    </source>
</evidence>
<dbReference type="InterPro" id="IPR056820">
    <property type="entry name" value="TEN_TTR-like"/>
</dbReference>
<organism evidence="14 15">
    <name type="scientific">Amphibalanus amphitrite</name>
    <name type="common">Striped barnacle</name>
    <name type="synonym">Balanus amphitrite</name>
    <dbReference type="NCBI Taxonomy" id="1232801"/>
    <lineage>
        <taxon>Eukaryota</taxon>
        <taxon>Metazoa</taxon>
        <taxon>Ecdysozoa</taxon>
        <taxon>Arthropoda</taxon>
        <taxon>Crustacea</taxon>
        <taxon>Multicrustacea</taxon>
        <taxon>Cirripedia</taxon>
        <taxon>Thoracica</taxon>
        <taxon>Thoracicalcarea</taxon>
        <taxon>Balanomorpha</taxon>
        <taxon>Balanoidea</taxon>
        <taxon>Balanidae</taxon>
        <taxon>Amphibalaninae</taxon>
        <taxon>Amphibalanus</taxon>
    </lineage>
</organism>
<dbReference type="InterPro" id="IPR011042">
    <property type="entry name" value="6-blade_b-propeller_TolB-like"/>
</dbReference>
<dbReference type="PROSITE" id="PS50026">
    <property type="entry name" value="EGF_3"/>
    <property type="match status" value="3"/>
</dbReference>
<evidence type="ECO:0000313" key="14">
    <source>
        <dbReference type="EMBL" id="KAF0298673.1"/>
    </source>
</evidence>
<feature type="compositionally biased region" description="Low complexity" evidence="12">
    <location>
        <begin position="609"/>
        <end position="620"/>
    </location>
</feature>
<reference evidence="14 15" key="1">
    <citation type="submission" date="2019-07" db="EMBL/GenBank/DDBJ databases">
        <title>Draft genome assembly of a fouling barnacle, Amphibalanus amphitrite (Darwin, 1854): The first reference genome for Thecostraca.</title>
        <authorList>
            <person name="Kim W."/>
        </authorList>
    </citation>
    <scope>NUCLEOTIDE SEQUENCE [LARGE SCALE GENOMIC DNA]</scope>
    <source>
        <strain evidence="14">SNU_AA5</strain>
        <tissue evidence="14">Soma without cirri and trophi</tissue>
    </source>
</reference>
<gene>
    <name evidence="14" type="primary">Ten-m</name>
    <name evidence="14" type="ORF">FJT64_003974</name>
</gene>
<dbReference type="SMART" id="SM00181">
    <property type="entry name" value="EGF"/>
    <property type="match status" value="8"/>
</dbReference>
<evidence type="ECO:0000256" key="5">
    <source>
        <dbReference type="ARBA" id="ARBA00022536"/>
    </source>
</evidence>
<comment type="similarity">
    <text evidence="3">Belongs to the tenascin family. Teneurin subfamily.</text>
</comment>
<evidence type="ECO:0000256" key="7">
    <source>
        <dbReference type="ARBA" id="ARBA00022737"/>
    </source>
</evidence>
<feature type="compositionally biased region" description="Polar residues" evidence="12">
    <location>
        <begin position="327"/>
        <end position="338"/>
    </location>
</feature>
<feature type="compositionally biased region" description="Pro residues" evidence="12">
    <location>
        <begin position="592"/>
        <end position="608"/>
    </location>
</feature>
<evidence type="ECO:0000256" key="2">
    <source>
        <dbReference type="ARBA" id="ARBA00004236"/>
    </source>
</evidence>
<dbReference type="PROSITE" id="PS00022">
    <property type="entry name" value="EGF_1"/>
    <property type="match status" value="5"/>
</dbReference>
<evidence type="ECO:0000256" key="4">
    <source>
        <dbReference type="ARBA" id="ARBA00022475"/>
    </source>
</evidence>
<feature type="region of interest" description="Disordered" evidence="12">
    <location>
        <begin position="426"/>
        <end position="518"/>
    </location>
</feature>
<dbReference type="EMBL" id="VIIS01001417">
    <property type="protein sequence ID" value="KAF0298673.1"/>
    <property type="molecule type" value="Genomic_DNA"/>
</dbReference>
<feature type="compositionally biased region" description="Polar residues" evidence="12">
    <location>
        <begin position="351"/>
        <end position="360"/>
    </location>
</feature>
<evidence type="ECO:0000256" key="3">
    <source>
        <dbReference type="ARBA" id="ARBA00009385"/>
    </source>
</evidence>
<dbReference type="GO" id="GO:0008038">
    <property type="term" value="P:neuron recognition"/>
    <property type="evidence" value="ECO:0007669"/>
    <property type="project" value="UniProtKB-ARBA"/>
</dbReference>
<evidence type="ECO:0000256" key="10">
    <source>
        <dbReference type="ARBA" id="ARBA00023157"/>
    </source>
</evidence>
<evidence type="ECO:0000256" key="9">
    <source>
        <dbReference type="ARBA" id="ARBA00023136"/>
    </source>
</evidence>
<dbReference type="Pfam" id="PF25024">
    <property type="entry name" value="EGF_TEN"/>
    <property type="match status" value="2"/>
</dbReference>
<feature type="domain" description="EGF-like" evidence="13">
    <location>
        <begin position="921"/>
        <end position="954"/>
    </location>
</feature>